<feature type="compositionally biased region" description="Polar residues" evidence="1">
    <location>
        <begin position="28"/>
        <end position="38"/>
    </location>
</feature>
<gene>
    <name evidence="2" type="ORF">NUU61_008532</name>
</gene>
<reference evidence="2" key="1">
    <citation type="submission" date="2022-11" db="EMBL/GenBank/DDBJ databases">
        <authorList>
            <person name="Petersen C."/>
        </authorList>
    </citation>
    <scope>NUCLEOTIDE SEQUENCE</scope>
    <source>
        <strain evidence="2">IBT 34128</strain>
    </source>
</reference>
<dbReference type="AlphaFoldDB" id="A0A9W9JWB3"/>
<sequence length="468" mass="50207">MYPDEQLVADTSGFLTVVSLDKKGSAQDPISTVKTEGPTNVIVERNPQDSISTTKTEDPIPISTKKTEDPTDVVVERNAQPDYIPTPTVFALSGGPTGTPVSSGESQALDKRDTKTACTPKNPKGHTTKPPEPTKGPRIDCKLLFADPNQGRNHAECLCDGSTWPVLPVSTGEQSDSCAYSTTPAHITNPNPSSELLTRTWTSQCQACTEVGGLYNDNNPVHCTKVPSCTTTKPAKPAEPTMRVTFANDTIPIGDWNNANQGADLRKKLYDGFTGDDGPCTGSISCDSSKDLVFDDIPAVGGGGVEYLKLTFNVQESSFVDASELHKMLCEEVEYKSEPDQTESGCGSSPVKRDLQPWFKKRTPICEMCNPPQEECTYHATICSAPKQFHVARAANGDPYAQYLDVEVTAELEGMSGMIEFECEMFAEAVEGTVIVVTTFFPEAAAVAGEASVADADFVALCQKMSGG</sequence>
<dbReference type="GeneID" id="81398226"/>
<dbReference type="OrthoDB" id="1896086at2759"/>
<evidence type="ECO:0000313" key="2">
    <source>
        <dbReference type="EMBL" id="KAJ5083953.1"/>
    </source>
</evidence>
<accession>A0A9W9JWB3</accession>
<evidence type="ECO:0000313" key="3">
    <source>
        <dbReference type="Proteomes" id="UP001141434"/>
    </source>
</evidence>
<organism evidence="2 3">
    <name type="scientific">Penicillium alfredii</name>
    <dbReference type="NCBI Taxonomy" id="1506179"/>
    <lineage>
        <taxon>Eukaryota</taxon>
        <taxon>Fungi</taxon>
        <taxon>Dikarya</taxon>
        <taxon>Ascomycota</taxon>
        <taxon>Pezizomycotina</taxon>
        <taxon>Eurotiomycetes</taxon>
        <taxon>Eurotiomycetidae</taxon>
        <taxon>Eurotiales</taxon>
        <taxon>Aspergillaceae</taxon>
        <taxon>Penicillium</taxon>
    </lineage>
</organism>
<protein>
    <submittedName>
        <fullName evidence="2">Uncharacterized protein</fullName>
    </submittedName>
</protein>
<feature type="region of interest" description="Disordered" evidence="1">
    <location>
        <begin position="85"/>
        <end position="137"/>
    </location>
</feature>
<keyword evidence="3" id="KW-1185">Reference proteome</keyword>
<feature type="region of interest" description="Disordered" evidence="1">
    <location>
        <begin position="23"/>
        <end position="71"/>
    </location>
</feature>
<dbReference type="RefSeq" id="XP_056507350.1">
    <property type="nucleotide sequence ID" value="XM_056659057.1"/>
</dbReference>
<comment type="caution">
    <text evidence="2">The sequence shown here is derived from an EMBL/GenBank/DDBJ whole genome shotgun (WGS) entry which is preliminary data.</text>
</comment>
<proteinExistence type="predicted"/>
<dbReference type="Proteomes" id="UP001141434">
    <property type="component" value="Unassembled WGS sequence"/>
</dbReference>
<reference evidence="2" key="2">
    <citation type="journal article" date="2023" name="IMA Fungus">
        <title>Comparative genomic study of the Penicillium genus elucidates a diverse pangenome and 15 lateral gene transfer events.</title>
        <authorList>
            <person name="Petersen C."/>
            <person name="Sorensen T."/>
            <person name="Nielsen M.R."/>
            <person name="Sondergaard T.E."/>
            <person name="Sorensen J.L."/>
            <person name="Fitzpatrick D.A."/>
            <person name="Frisvad J.C."/>
            <person name="Nielsen K.L."/>
        </authorList>
    </citation>
    <scope>NUCLEOTIDE SEQUENCE</scope>
    <source>
        <strain evidence="2">IBT 34128</strain>
    </source>
</reference>
<evidence type="ECO:0000256" key="1">
    <source>
        <dbReference type="SAM" id="MobiDB-lite"/>
    </source>
</evidence>
<dbReference type="EMBL" id="JAPMSZ010000011">
    <property type="protein sequence ID" value="KAJ5083953.1"/>
    <property type="molecule type" value="Genomic_DNA"/>
</dbReference>
<name>A0A9W9JWB3_9EURO</name>